<reference evidence="2" key="1">
    <citation type="submission" date="2020-05" db="EMBL/GenBank/DDBJ databases">
        <title>Frigoriglobus tundricola gen. nov., sp. nov., a psychrotolerant cellulolytic planctomycete of the family Gemmataceae with two divergent copies of 16S rRNA gene.</title>
        <authorList>
            <person name="Kulichevskaya I.S."/>
            <person name="Ivanova A.A."/>
            <person name="Naumoff D.G."/>
            <person name="Beletsky A.V."/>
            <person name="Rijpstra W.I.C."/>
            <person name="Sinninghe Damste J.S."/>
            <person name="Mardanov A.V."/>
            <person name="Ravin N.V."/>
            <person name="Dedysh S.N."/>
        </authorList>
    </citation>
    <scope>NUCLEOTIDE SEQUENCE [LARGE SCALE GENOMIC DNA]</scope>
    <source>
        <strain evidence="2">PL17</strain>
    </source>
</reference>
<protein>
    <submittedName>
        <fullName evidence="1">Uncharacterized protein</fullName>
    </submittedName>
</protein>
<dbReference type="KEGG" id="ftj:FTUN_1235"/>
<sequence length="41" mass="4431">MNGSGGMGGAATGGERARRIWSRCLARSLPVAARLRTRHRH</sequence>
<evidence type="ECO:0000313" key="2">
    <source>
        <dbReference type="Proteomes" id="UP000503447"/>
    </source>
</evidence>
<keyword evidence="2" id="KW-1185">Reference proteome</keyword>
<gene>
    <name evidence="1" type="ORF">FTUN_1235</name>
</gene>
<proteinExistence type="predicted"/>
<evidence type="ECO:0000313" key="1">
    <source>
        <dbReference type="EMBL" id="QJW93724.1"/>
    </source>
</evidence>
<dbReference type="Proteomes" id="UP000503447">
    <property type="component" value="Chromosome"/>
</dbReference>
<name>A0A6M5YJJ6_9BACT</name>
<dbReference type="EMBL" id="CP053452">
    <property type="protein sequence ID" value="QJW93724.1"/>
    <property type="molecule type" value="Genomic_DNA"/>
</dbReference>
<accession>A0A6M5YJJ6</accession>
<dbReference type="AlphaFoldDB" id="A0A6M5YJJ6"/>
<organism evidence="1 2">
    <name type="scientific">Frigoriglobus tundricola</name>
    <dbReference type="NCBI Taxonomy" id="2774151"/>
    <lineage>
        <taxon>Bacteria</taxon>
        <taxon>Pseudomonadati</taxon>
        <taxon>Planctomycetota</taxon>
        <taxon>Planctomycetia</taxon>
        <taxon>Gemmatales</taxon>
        <taxon>Gemmataceae</taxon>
        <taxon>Frigoriglobus</taxon>
    </lineage>
</organism>